<dbReference type="InterPro" id="IPR033729">
    <property type="entry name" value="SerRS_core"/>
</dbReference>
<comment type="subcellular location">
    <subcellularLocation>
        <location evidence="1">Cytoplasm</location>
    </subcellularLocation>
</comment>
<evidence type="ECO:0000256" key="16">
    <source>
        <dbReference type="PIRSR" id="PIRSR001529-1"/>
    </source>
</evidence>
<dbReference type="InterPro" id="IPR002314">
    <property type="entry name" value="aa-tRNA-synt_IIb"/>
</dbReference>
<keyword evidence="20" id="KW-1185">Reference proteome</keyword>
<evidence type="ECO:0000256" key="1">
    <source>
        <dbReference type="ARBA" id="ARBA00004496"/>
    </source>
</evidence>
<evidence type="ECO:0000259" key="18">
    <source>
        <dbReference type="PROSITE" id="PS50862"/>
    </source>
</evidence>
<evidence type="ECO:0000256" key="11">
    <source>
        <dbReference type="ARBA" id="ARBA00031113"/>
    </source>
</evidence>
<keyword evidence="10" id="KW-0030">Aminoacyl-tRNA synthetase</keyword>
<feature type="binding site" evidence="16">
    <location>
        <position position="293"/>
    </location>
    <ligand>
        <name>L-serine</name>
        <dbReference type="ChEBI" id="CHEBI:33384"/>
    </ligand>
</feature>
<dbReference type="CDD" id="cd00770">
    <property type="entry name" value="SerRS_core"/>
    <property type="match status" value="1"/>
</dbReference>
<evidence type="ECO:0000313" key="20">
    <source>
        <dbReference type="Proteomes" id="UP001165065"/>
    </source>
</evidence>
<dbReference type="GO" id="GO:0005524">
    <property type="term" value="F:ATP binding"/>
    <property type="evidence" value="ECO:0007669"/>
    <property type="project" value="UniProtKB-KW"/>
</dbReference>
<dbReference type="InterPro" id="IPR010978">
    <property type="entry name" value="tRNA-bd_arm"/>
</dbReference>
<dbReference type="PROSITE" id="PS50862">
    <property type="entry name" value="AA_TRNA_LIGASE_II"/>
    <property type="match status" value="1"/>
</dbReference>
<feature type="domain" description="Aminoacyl-transfer RNA synthetases class-II family profile" evidence="18">
    <location>
        <begin position="198"/>
        <end position="445"/>
    </location>
</feature>
<evidence type="ECO:0000256" key="8">
    <source>
        <dbReference type="ARBA" id="ARBA00022840"/>
    </source>
</evidence>
<feature type="binding site" evidence="17">
    <location>
        <begin position="380"/>
        <end position="383"/>
    </location>
    <ligand>
        <name>ATP</name>
        <dbReference type="ChEBI" id="CHEBI:30616"/>
    </ligand>
</feature>
<dbReference type="AlphaFoldDB" id="A0A9W7GCR5"/>
<dbReference type="Proteomes" id="UP001165065">
    <property type="component" value="Unassembled WGS sequence"/>
</dbReference>
<evidence type="ECO:0000256" key="4">
    <source>
        <dbReference type="ARBA" id="ARBA00012840"/>
    </source>
</evidence>
<comment type="similarity">
    <text evidence="3">Belongs to the class-II aminoacyl-tRNA synthetase family. Type-1 seryl-tRNA synthetase subfamily.</text>
</comment>
<dbReference type="HAMAP" id="MF_00176">
    <property type="entry name" value="Ser_tRNA_synth_type1"/>
    <property type="match status" value="1"/>
</dbReference>
<organism evidence="19 20">
    <name type="scientific">Triparma columacea</name>
    <dbReference type="NCBI Taxonomy" id="722753"/>
    <lineage>
        <taxon>Eukaryota</taxon>
        <taxon>Sar</taxon>
        <taxon>Stramenopiles</taxon>
        <taxon>Ochrophyta</taxon>
        <taxon>Bolidophyceae</taxon>
        <taxon>Parmales</taxon>
        <taxon>Triparmaceae</taxon>
        <taxon>Triparma</taxon>
    </lineage>
</organism>
<evidence type="ECO:0000256" key="17">
    <source>
        <dbReference type="PIRSR" id="PIRSR001529-2"/>
    </source>
</evidence>
<comment type="caution">
    <text evidence="19">The sequence shown here is derived from an EMBL/GenBank/DDBJ whole genome shotgun (WGS) entry which is preliminary data.</text>
</comment>
<dbReference type="OrthoDB" id="10264585at2759"/>
<dbReference type="SUPFAM" id="SSF55681">
    <property type="entry name" value="Class II aaRS and biotin synthetases"/>
    <property type="match status" value="1"/>
</dbReference>
<feature type="binding site" evidence="17">
    <location>
        <begin position="293"/>
        <end position="295"/>
    </location>
    <ligand>
        <name>ATP</name>
        <dbReference type="ChEBI" id="CHEBI:30616"/>
    </ligand>
</feature>
<keyword evidence="6" id="KW-0436">Ligase</keyword>
<dbReference type="Gene3D" id="1.10.287.40">
    <property type="entry name" value="Serine-tRNA synthetase, tRNA binding domain"/>
    <property type="match status" value="1"/>
</dbReference>
<evidence type="ECO:0000256" key="6">
    <source>
        <dbReference type="ARBA" id="ARBA00022598"/>
    </source>
</evidence>
<evidence type="ECO:0000256" key="2">
    <source>
        <dbReference type="ARBA" id="ARBA00005045"/>
    </source>
</evidence>
<dbReference type="Gene3D" id="3.30.930.10">
    <property type="entry name" value="Bira Bifunctional Protein, Domain 2"/>
    <property type="match status" value="1"/>
</dbReference>
<dbReference type="InterPro" id="IPR002317">
    <property type="entry name" value="Ser-tRNA-ligase_type_1"/>
</dbReference>
<dbReference type="Pfam" id="PF02403">
    <property type="entry name" value="Seryl_tRNA_N"/>
    <property type="match status" value="1"/>
</dbReference>
<dbReference type="NCBIfam" id="TIGR00414">
    <property type="entry name" value="serS"/>
    <property type="match status" value="1"/>
</dbReference>
<dbReference type="PRINTS" id="PR00981">
    <property type="entry name" value="TRNASYNTHSER"/>
</dbReference>
<evidence type="ECO:0000256" key="5">
    <source>
        <dbReference type="ARBA" id="ARBA00022490"/>
    </source>
</evidence>
<dbReference type="GO" id="GO:0004828">
    <property type="term" value="F:serine-tRNA ligase activity"/>
    <property type="evidence" value="ECO:0007669"/>
    <property type="project" value="UniProtKB-EC"/>
</dbReference>
<dbReference type="GO" id="GO:0006434">
    <property type="term" value="P:seryl-tRNA aminoacylation"/>
    <property type="evidence" value="ECO:0007669"/>
    <property type="project" value="InterPro"/>
</dbReference>
<comment type="catalytic activity">
    <reaction evidence="15">
        <text>tRNA(Ser) + L-serine + ATP = L-seryl-tRNA(Ser) + AMP + diphosphate + H(+)</text>
        <dbReference type="Rhea" id="RHEA:12292"/>
        <dbReference type="Rhea" id="RHEA-COMP:9669"/>
        <dbReference type="Rhea" id="RHEA-COMP:9703"/>
        <dbReference type="ChEBI" id="CHEBI:15378"/>
        <dbReference type="ChEBI" id="CHEBI:30616"/>
        <dbReference type="ChEBI" id="CHEBI:33019"/>
        <dbReference type="ChEBI" id="CHEBI:33384"/>
        <dbReference type="ChEBI" id="CHEBI:78442"/>
        <dbReference type="ChEBI" id="CHEBI:78533"/>
        <dbReference type="ChEBI" id="CHEBI:456215"/>
        <dbReference type="EC" id="6.1.1.11"/>
    </reaction>
</comment>
<proteinExistence type="inferred from homology"/>
<dbReference type="EMBL" id="BRYA01000156">
    <property type="protein sequence ID" value="GMI41701.1"/>
    <property type="molecule type" value="Genomic_DNA"/>
</dbReference>
<dbReference type="GO" id="GO:0005737">
    <property type="term" value="C:cytoplasm"/>
    <property type="evidence" value="ECO:0007669"/>
    <property type="project" value="UniProtKB-SubCell"/>
</dbReference>
<gene>
    <name evidence="19" type="ORF">TrCOL_g4532</name>
</gene>
<evidence type="ECO:0000256" key="13">
    <source>
        <dbReference type="ARBA" id="ARBA00039158"/>
    </source>
</evidence>
<accession>A0A9W7GCR5</accession>
<comment type="pathway">
    <text evidence="2">Aminoacyl-tRNA biosynthesis; selenocysteinyl-tRNA(Sec) biosynthesis; L-seryl-tRNA(Sec) from L-serine and tRNA(Sec): step 1/1.</text>
</comment>
<evidence type="ECO:0000256" key="9">
    <source>
        <dbReference type="ARBA" id="ARBA00022917"/>
    </source>
</evidence>
<keyword evidence="7" id="KW-0547">Nucleotide-binding</keyword>
<feature type="binding site" evidence="16">
    <location>
        <position position="418"/>
    </location>
    <ligand>
        <name>L-serine</name>
        <dbReference type="ChEBI" id="CHEBI:33384"/>
    </ligand>
</feature>
<sequence length="464" mass="50478">MREGTELEDTCGYSNPATIAKNLDLITSHCVARSSSSSLLDSLSSISTLASSRVSLIQERDNFLSLRKKLSAEVGKAMKVGEKDRGDTLKAEAASAGESADEASKKLEEVDDIINGLTPTIPNLLNDQVPPGKSEDDNVVVSTWGDVEALPKELGWGPSFTPLWHDDVALSLNGWESTRAVRMSGSRFVALSGAVAQLERALGQFFLDLALARGYTEVSVPTVVSRSALEGTGQLPKFEEDLFKVDGNTHKCNGEDAFLIPTAEVPLTNMLAGEILEEKELPVKYVALTNCYRAEAGSYGRDTRGLVRTHQFGKVELVKVTSPSQSAAEHLELVEDAEECLKQLNLPYRKVLLCAGDIGFGAEVCYDLEVWLPGQGEWREISSCSNTGDFQSRRMGLRYRGKQEGKKKAKPRLCHTMNGSGLAVGRALVAVLENYQCEDGTVRVPEVLRRYMGGKEVLGEGTKK</sequence>
<keyword evidence="9" id="KW-0648">Protein biosynthesis</keyword>
<evidence type="ECO:0000256" key="7">
    <source>
        <dbReference type="ARBA" id="ARBA00022741"/>
    </source>
</evidence>
<dbReference type="InterPro" id="IPR015866">
    <property type="entry name" value="Ser-tRNA-synth_1_N"/>
</dbReference>
<dbReference type="SUPFAM" id="SSF46589">
    <property type="entry name" value="tRNA-binding arm"/>
    <property type="match status" value="1"/>
</dbReference>
<keyword evidence="8 17" id="KW-0067">ATP-binding</keyword>
<dbReference type="Pfam" id="PF00587">
    <property type="entry name" value="tRNA-synt_2b"/>
    <property type="match status" value="1"/>
</dbReference>
<dbReference type="InterPro" id="IPR042103">
    <property type="entry name" value="SerRS_1_N_sf"/>
</dbReference>
<evidence type="ECO:0000256" key="15">
    <source>
        <dbReference type="ARBA" id="ARBA00048823"/>
    </source>
</evidence>
<evidence type="ECO:0000256" key="14">
    <source>
        <dbReference type="ARBA" id="ARBA00047929"/>
    </source>
</evidence>
<protein>
    <recommendedName>
        <fullName evidence="13">Serine--tRNA ligase</fullName>
        <ecNumber evidence="4">6.1.1.11</ecNumber>
    </recommendedName>
    <alternativeName>
        <fullName evidence="11">Seryl-tRNA synthetase</fullName>
    </alternativeName>
    <alternativeName>
        <fullName evidence="12">Seryl-tRNA(Ser/Sec) synthetase</fullName>
    </alternativeName>
</protein>
<reference evidence="20" key="1">
    <citation type="journal article" date="2023" name="Commun. Biol.">
        <title>Genome analysis of Parmales, the sister group of diatoms, reveals the evolutionary specialization of diatoms from phago-mixotrophs to photoautotrophs.</title>
        <authorList>
            <person name="Ban H."/>
            <person name="Sato S."/>
            <person name="Yoshikawa S."/>
            <person name="Yamada K."/>
            <person name="Nakamura Y."/>
            <person name="Ichinomiya M."/>
            <person name="Sato N."/>
            <person name="Blanc-Mathieu R."/>
            <person name="Endo H."/>
            <person name="Kuwata A."/>
            <person name="Ogata H."/>
        </authorList>
    </citation>
    <scope>NUCLEOTIDE SEQUENCE [LARGE SCALE GENOMIC DNA]</scope>
</reference>
<evidence type="ECO:0000313" key="19">
    <source>
        <dbReference type="EMBL" id="GMI41701.1"/>
    </source>
</evidence>
<comment type="catalytic activity">
    <reaction evidence="14">
        <text>tRNA(Sec) + L-serine + ATP = L-seryl-tRNA(Sec) + AMP + diphosphate + H(+)</text>
        <dbReference type="Rhea" id="RHEA:42580"/>
        <dbReference type="Rhea" id="RHEA-COMP:9742"/>
        <dbReference type="Rhea" id="RHEA-COMP:10128"/>
        <dbReference type="ChEBI" id="CHEBI:15378"/>
        <dbReference type="ChEBI" id="CHEBI:30616"/>
        <dbReference type="ChEBI" id="CHEBI:33019"/>
        <dbReference type="ChEBI" id="CHEBI:33384"/>
        <dbReference type="ChEBI" id="CHEBI:78442"/>
        <dbReference type="ChEBI" id="CHEBI:78533"/>
        <dbReference type="ChEBI" id="CHEBI:456215"/>
        <dbReference type="EC" id="6.1.1.11"/>
    </reaction>
</comment>
<evidence type="ECO:0000256" key="3">
    <source>
        <dbReference type="ARBA" id="ARBA00010728"/>
    </source>
</evidence>
<dbReference type="PANTHER" id="PTHR43697">
    <property type="entry name" value="SERYL-TRNA SYNTHETASE"/>
    <property type="match status" value="1"/>
</dbReference>
<dbReference type="InterPro" id="IPR045864">
    <property type="entry name" value="aa-tRNA-synth_II/BPL/LPL"/>
</dbReference>
<name>A0A9W7GCR5_9STRA</name>
<dbReference type="InterPro" id="IPR006195">
    <property type="entry name" value="aa-tRNA-synth_II"/>
</dbReference>
<evidence type="ECO:0000256" key="12">
    <source>
        <dbReference type="ARBA" id="ARBA00033352"/>
    </source>
</evidence>
<dbReference type="EC" id="6.1.1.11" evidence="4"/>
<feature type="binding site" evidence="16">
    <location>
        <position position="262"/>
    </location>
    <ligand>
        <name>L-serine</name>
        <dbReference type="ChEBI" id="CHEBI:33384"/>
    </ligand>
</feature>
<keyword evidence="5" id="KW-0963">Cytoplasm</keyword>
<feature type="binding site" evidence="16">
    <location>
        <position position="316"/>
    </location>
    <ligand>
        <name>L-serine</name>
        <dbReference type="ChEBI" id="CHEBI:33384"/>
    </ligand>
</feature>
<dbReference type="PANTHER" id="PTHR43697:SF1">
    <property type="entry name" value="SERINE--TRNA LIGASE"/>
    <property type="match status" value="1"/>
</dbReference>
<dbReference type="PIRSF" id="PIRSF001529">
    <property type="entry name" value="Ser-tRNA-synth_IIa"/>
    <property type="match status" value="1"/>
</dbReference>
<evidence type="ECO:0000256" key="10">
    <source>
        <dbReference type="ARBA" id="ARBA00023146"/>
    </source>
</evidence>